<dbReference type="Proteomes" id="UP000287651">
    <property type="component" value="Unassembled WGS sequence"/>
</dbReference>
<protein>
    <submittedName>
        <fullName evidence="2">Uncharacterized protein</fullName>
    </submittedName>
</protein>
<sequence>MTLYGTLDALMCQACSMTLRRPTRIWYSRLRPSSISCFNQLVKEFELNFLASTRPKPTVTSLLARRTTDPWPSLLYVSQAKSEEYPTYPSLAQLRARTAPSRYLEPTSAADPPWTESELETLSVNDERSRSPTPSVAPYATIRHLGHQLRLVPSVL</sequence>
<proteinExistence type="predicted"/>
<reference evidence="2 3" key="1">
    <citation type="journal article" date="2014" name="Agronomy (Basel)">
        <title>A Draft Genome Sequence for Ensete ventricosum, the Drought-Tolerant Tree Against Hunger.</title>
        <authorList>
            <person name="Harrison J."/>
            <person name="Moore K.A."/>
            <person name="Paszkiewicz K."/>
            <person name="Jones T."/>
            <person name="Grant M."/>
            <person name="Ambacheew D."/>
            <person name="Muzemil S."/>
            <person name="Studholme D.J."/>
        </authorList>
    </citation>
    <scope>NUCLEOTIDE SEQUENCE [LARGE SCALE GENOMIC DNA]</scope>
</reference>
<evidence type="ECO:0000256" key="1">
    <source>
        <dbReference type="SAM" id="MobiDB-lite"/>
    </source>
</evidence>
<gene>
    <name evidence="2" type="ORF">B296_00045411</name>
</gene>
<comment type="caution">
    <text evidence="2">The sequence shown here is derived from an EMBL/GenBank/DDBJ whole genome shotgun (WGS) entry which is preliminary data.</text>
</comment>
<dbReference type="EMBL" id="AMZH03008002">
    <property type="protein sequence ID" value="RRT59929.1"/>
    <property type="molecule type" value="Genomic_DNA"/>
</dbReference>
<organism evidence="2 3">
    <name type="scientific">Ensete ventricosum</name>
    <name type="common">Abyssinian banana</name>
    <name type="synonym">Musa ensete</name>
    <dbReference type="NCBI Taxonomy" id="4639"/>
    <lineage>
        <taxon>Eukaryota</taxon>
        <taxon>Viridiplantae</taxon>
        <taxon>Streptophyta</taxon>
        <taxon>Embryophyta</taxon>
        <taxon>Tracheophyta</taxon>
        <taxon>Spermatophyta</taxon>
        <taxon>Magnoliopsida</taxon>
        <taxon>Liliopsida</taxon>
        <taxon>Zingiberales</taxon>
        <taxon>Musaceae</taxon>
        <taxon>Ensete</taxon>
    </lineage>
</organism>
<feature type="region of interest" description="Disordered" evidence="1">
    <location>
        <begin position="104"/>
        <end position="137"/>
    </location>
</feature>
<name>A0A426Z7H5_ENSVE</name>
<evidence type="ECO:0000313" key="2">
    <source>
        <dbReference type="EMBL" id="RRT59929.1"/>
    </source>
</evidence>
<accession>A0A426Z7H5</accession>
<dbReference type="AlphaFoldDB" id="A0A426Z7H5"/>
<evidence type="ECO:0000313" key="3">
    <source>
        <dbReference type="Proteomes" id="UP000287651"/>
    </source>
</evidence>